<dbReference type="RefSeq" id="WP_229891510.1">
    <property type="nucleotide sequence ID" value="NZ_BNBD01000012.1"/>
</dbReference>
<gene>
    <name evidence="3" type="ORF">GCM10010218_50710</name>
</gene>
<dbReference type="PRINTS" id="PR00922">
    <property type="entry name" value="DADACBPTASE3"/>
</dbReference>
<dbReference type="GO" id="GO:0000270">
    <property type="term" value="P:peptidoglycan metabolic process"/>
    <property type="evidence" value="ECO:0007669"/>
    <property type="project" value="TreeGrafter"/>
</dbReference>
<comment type="caution">
    <text evidence="3">The sequence shown here is derived from an EMBL/GenBank/DDBJ whole genome shotgun (WGS) entry which is preliminary data.</text>
</comment>
<dbReference type="GO" id="GO:0004185">
    <property type="term" value="F:serine-type carboxypeptidase activity"/>
    <property type="evidence" value="ECO:0007669"/>
    <property type="project" value="InterPro"/>
</dbReference>
<dbReference type="InterPro" id="IPR000667">
    <property type="entry name" value="Peptidase_S13"/>
</dbReference>
<proteinExistence type="inferred from homology"/>
<sequence length="487" mass="48827">MVPEAGRWLIGWWRDAPAPRRGTVRFVAVSTAAGVALAAGAAAVAGPWDGGQRKAERDHAAAVSLARHAGGGGAGAGRGAVTAPPVLGTLRGGARPPGDLGAALEPLLHDPALGPGPAAAVVDVATGERLYGAEEGIPRTPASTVKLATAAAALAALGPEHRIETKVVTGPDGGVVLVGGGDPTLTARPQEGPGPRPAALRDLADATAQALRGHDGGPARTHVLYDASRYAGPALHVIGPNENIAPVSALMVDEGRLDDSAKGPADRTADPAVDAARAFAALLRERGVQVDGEPAEGRADAAARPLAAVSSPPLATLVERALTNSDNDIAEALARQTALASGQPASFEGAARAVTARLAALGLPMDGVRIADGSGLDRADQVSAEFLARLLARAAEPARPQLRPVLTGLPVAGFTGTLRDRYRRDAAGRAVVRAKTGTLTGVNALAGTALSPDGRILAFAFLATATTSPDAAQGALDRLASALTAPR</sequence>
<evidence type="ECO:0000256" key="2">
    <source>
        <dbReference type="ARBA" id="ARBA00022801"/>
    </source>
</evidence>
<evidence type="ECO:0000313" key="3">
    <source>
        <dbReference type="EMBL" id="GHF63027.1"/>
    </source>
</evidence>
<organism evidence="3 4">
    <name type="scientific">Streptomyces mashuensis</name>
    <dbReference type="NCBI Taxonomy" id="33904"/>
    <lineage>
        <taxon>Bacteria</taxon>
        <taxon>Bacillati</taxon>
        <taxon>Actinomycetota</taxon>
        <taxon>Actinomycetes</taxon>
        <taxon>Kitasatosporales</taxon>
        <taxon>Streptomycetaceae</taxon>
        <taxon>Streptomyces</taxon>
    </lineage>
</organism>
<dbReference type="NCBIfam" id="TIGR00666">
    <property type="entry name" value="PBP4"/>
    <property type="match status" value="1"/>
</dbReference>
<dbReference type="PANTHER" id="PTHR30023:SF0">
    <property type="entry name" value="PENICILLIN-SENSITIVE CARBOXYPEPTIDASE A"/>
    <property type="match status" value="1"/>
</dbReference>
<protein>
    <submittedName>
        <fullName evidence="3">D-alanyl-D-alanine carboxypeptidase</fullName>
    </submittedName>
</protein>
<dbReference type="EMBL" id="BNBD01000012">
    <property type="protein sequence ID" value="GHF63027.1"/>
    <property type="molecule type" value="Genomic_DNA"/>
</dbReference>
<dbReference type="SUPFAM" id="SSF56601">
    <property type="entry name" value="beta-lactamase/transpeptidase-like"/>
    <property type="match status" value="1"/>
</dbReference>
<keyword evidence="4" id="KW-1185">Reference proteome</keyword>
<dbReference type="GO" id="GO:0006508">
    <property type="term" value="P:proteolysis"/>
    <property type="evidence" value="ECO:0007669"/>
    <property type="project" value="InterPro"/>
</dbReference>
<keyword evidence="3" id="KW-0645">Protease</keyword>
<name>A0A919B8L1_9ACTN</name>
<accession>A0A919B8L1</accession>
<dbReference type="Proteomes" id="UP000638313">
    <property type="component" value="Unassembled WGS sequence"/>
</dbReference>
<reference evidence="3" key="2">
    <citation type="submission" date="2020-09" db="EMBL/GenBank/DDBJ databases">
        <authorList>
            <person name="Sun Q."/>
            <person name="Ohkuma M."/>
        </authorList>
    </citation>
    <scope>NUCLEOTIDE SEQUENCE</scope>
    <source>
        <strain evidence="3">JCM 4059</strain>
    </source>
</reference>
<dbReference type="AlphaFoldDB" id="A0A919B8L1"/>
<dbReference type="Gene3D" id="3.40.710.10">
    <property type="entry name" value="DD-peptidase/beta-lactamase superfamily"/>
    <property type="match status" value="2"/>
</dbReference>
<dbReference type="PANTHER" id="PTHR30023">
    <property type="entry name" value="D-ALANYL-D-ALANINE CARBOXYPEPTIDASE"/>
    <property type="match status" value="1"/>
</dbReference>
<keyword evidence="3" id="KW-0121">Carboxypeptidase</keyword>
<dbReference type="Pfam" id="PF02113">
    <property type="entry name" value="Peptidase_S13"/>
    <property type="match status" value="2"/>
</dbReference>
<dbReference type="InterPro" id="IPR012338">
    <property type="entry name" value="Beta-lactam/transpept-like"/>
</dbReference>
<comment type="similarity">
    <text evidence="1">Belongs to the peptidase S13 family.</text>
</comment>
<reference evidence="3" key="1">
    <citation type="journal article" date="2014" name="Int. J. Syst. Evol. Microbiol.">
        <title>Complete genome sequence of Corynebacterium casei LMG S-19264T (=DSM 44701T), isolated from a smear-ripened cheese.</title>
        <authorList>
            <consortium name="US DOE Joint Genome Institute (JGI-PGF)"/>
            <person name="Walter F."/>
            <person name="Albersmeier A."/>
            <person name="Kalinowski J."/>
            <person name="Ruckert C."/>
        </authorList>
    </citation>
    <scope>NUCLEOTIDE SEQUENCE</scope>
    <source>
        <strain evidence="3">JCM 4059</strain>
    </source>
</reference>
<keyword evidence="2" id="KW-0378">Hydrolase</keyword>
<evidence type="ECO:0000256" key="1">
    <source>
        <dbReference type="ARBA" id="ARBA00006096"/>
    </source>
</evidence>
<evidence type="ECO:0000313" key="4">
    <source>
        <dbReference type="Proteomes" id="UP000638313"/>
    </source>
</evidence>